<keyword evidence="2" id="KW-1185">Reference proteome</keyword>
<gene>
    <name evidence="1" type="ORF">BO70DRAFT_358072</name>
</gene>
<sequence>TTTLQIFNGGDSTTIPIAGFSASIIAVDSTATTLAIDCGDSSSSCALPSPITITEGPSTFTMSAVYATSTAGLDGTVTLIQDCEITSSTQGASCSVSMAVEVTYEGVSSSTATSTVTSLDGDEIYYQAVTATAGVEKLSAPKATESAGGAAAAAMGMGGVGVGGRRFIWILEPQVHASLWDLDDLCASGLRLIIILLWQFIHFYNSSNR</sequence>
<dbReference type="VEuPathDB" id="FungiDB:BO70DRAFT_358072"/>
<dbReference type="AlphaFoldDB" id="A0A317X428"/>
<accession>A0A317X428</accession>
<organism evidence="1 2">
    <name type="scientific">Aspergillus heteromorphus CBS 117.55</name>
    <dbReference type="NCBI Taxonomy" id="1448321"/>
    <lineage>
        <taxon>Eukaryota</taxon>
        <taxon>Fungi</taxon>
        <taxon>Dikarya</taxon>
        <taxon>Ascomycota</taxon>
        <taxon>Pezizomycotina</taxon>
        <taxon>Eurotiomycetes</taxon>
        <taxon>Eurotiomycetidae</taxon>
        <taxon>Eurotiales</taxon>
        <taxon>Aspergillaceae</taxon>
        <taxon>Aspergillus</taxon>
        <taxon>Aspergillus subgen. Circumdati</taxon>
    </lineage>
</organism>
<feature type="non-terminal residue" evidence="1">
    <location>
        <position position="1"/>
    </location>
</feature>
<evidence type="ECO:0000313" key="1">
    <source>
        <dbReference type="EMBL" id="PWY92941.1"/>
    </source>
</evidence>
<evidence type="ECO:0000313" key="2">
    <source>
        <dbReference type="Proteomes" id="UP000247233"/>
    </source>
</evidence>
<dbReference type="STRING" id="1448321.A0A317X428"/>
<name>A0A317X428_9EURO</name>
<dbReference type="OrthoDB" id="4991875at2759"/>
<protein>
    <submittedName>
        <fullName evidence="1">Uncharacterized protein</fullName>
    </submittedName>
</protein>
<dbReference type="Proteomes" id="UP000247233">
    <property type="component" value="Unassembled WGS sequence"/>
</dbReference>
<dbReference type="RefSeq" id="XP_025404680.1">
    <property type="nucleotide sequence ID" value="XM_025542203.1"/>
</dbReference>
<proteinExistence type="predicted"/>
<comment type="caution">
    <text evidence="1">The sequence shown here is derived from an EMBL/GenBank/DDBJ whole genome shotgun (WGS) entry which is preliminary data.</text>
</comment>
<reference evidence="1 2" key="1">
    <citation type="submission" date="2016-12" db="EMBL/GenBank/DDBJ databases">
        <title>The genomes of Aspergillus section Nigri reveals drivers in fungal speciation.</title>
        <authorList>
            <consortium name="DOE Joint Genome Institute"/>
            <person name="Vesth T.C."/>
            <person name="Nybo J."/>
            <person name="Theobald S."/>
            <person name="Brandl J."/>
            <person name="Frisvad J.C."/>
            <person name="Nielsen K.F."/>
            <person name="Lyhne E.K."/>
            <person name="Kogle M.E."/>
            <person name="Kuo A."/>
            <person name="Riley R."/>
            <person name="Clum A."/>
            <person name="Nolan M."/>
            <person name="Lipzen A."/>
            <person name="Salamov A."/>
            <person name="Henrissat B."/>
            <person name="Wiebenga A."/>
            <person name="De Vries R.P."/>
            <person name="Grigoriev I.V."/>
            <person name="Mortensen U.H."/>
            <person name="Andersen M.R."/>
            <person name="Baker S.E."/>
        </authorList>
    </citation>
    <scope>NUCLEOTIDE SEQUENCE [LARGE SCALE GENOMIC DNA]</scope>
    <source>
        <strain evidence="1 2">CBS 117.55</strain>
    </source>
</reference>
<dbReference type="GeneID" id="37064440"/>
<dbReference type="EMBL" id="MSFL01000001">
    <property type="protein sequence ID" value="PWY92941.1"/>
    <property type="molecule type" value="Genomic_DNA"/>
</dbReference>